<dbReference type="AlphaFoldDB" id="A0A843UE27"/>
<reference evidence="9" key="1">
    <citation type="submission" date="2017-07" db="EMBL/GenBank/DDBJ databases">
        <title>Taro Niue Genome Assembly and Annotation.</title>
        <authorList>
            <person name="Atibalentja N."/>
            <person name="Keating K."/>
            <person name="Fields C.J."/>
        </authorList>
    </citation>
    <scope>NUCLEOTIDE SEQUENCE</scope>
    <source>
        <strain evidence="9">Niue_2</strain>
        <tissue evidence="9">Leaf</tissue>
    </source>
</reference>
<name>A0A843UE27_COLES</name>
<comment type="catalytic activity">
    <reaction evidence="7">
        <text>a 5'-end (5'-triphosphoguanosine)-ribonucleoside in mRNA + S-adenosyl-L-methionine = a 5'-end (N(7)-methyl 5'-triphosphoguanosine)-ribonucleoside in mRNA + S-adenosyl-L-homocysteine</text>
        <dbReference type="Rhea" id="RHEA:67008"/>
        <dbReference type="Rhea" id="RHEA-COMP:17166"/>
        <dbReference type="Rhea" id="RHEA-COMP:17167"/>
        <dbReference type="ChEBI" id="CHEBI:57856"/>
        <dbReference type="ChEBI" id="CHEBI:59789"/>
        <dbReference type="ChEBI" id="CHEBI:156461"/>
        <dbReference type="ChEBI" id="CHEBI:167617"/>
        <dbReference type="EC" id="2.1.1.56"/>
    </reaction>
</comment>
<evidence type="ECO:0000256" key="2">
    <source>
        <dbReference type="ARBA" id="ARBA00022603"/>
    </source>
</evidence>
<accession>A0A843UE27</accession>
<evidence type="ECO:0000256" key="1">
    <source>
        <dbReference type="ARBA" id="ARBA00011926"/>
    </source>
</evidence>
<evidence type="ECO:0000256" key="5">
    <source>
        <dbReference type="ARBA" id="ARBA00022884"/>
    </source>
</evidence>
<keyword evidence="6" id="KW-0506">mRNA capping</keyword>
<evidence type="ECO:0000313" key="10">
    <source>
        <dbReference type="Proteomes" id="UP000652761"/>
    </source>
</evidence>
<keyword evidence="3" id="KW-0808">Transferase</keyword>
<keyword evidence="10" id="KW-1185">Reference proteome</keyword>
<evidence type="ECO:0000256" key="7">
    <source>
        <dbReference type="ARBA" id="ARBA00044712"/>
    </source>
</evidence>
<feature type="domain" description="MRNA cap 0 methyltransferase" evidence="8">
    <location>
        <begin position="1"/>
        <end position="89"/>
    </location>
</feature>
<dbReference type="EC" id="2.1.1.56" evidence="1"/>
<sequence length="116" mass="13624">MYTEKDAVDCPEWIVPFHVFKSLAEEYDLELVFVKNFHEFVDDFLKRPEFVELMRRHGALGDGNQDRSTLSSDEWEAAYLYLAYVLRKRGHADSSTRNNRANRGQTQITKGDIMYI</sequence>
<evidence type="ECO:0000256" key="6">
    <source>
        <dbReference type="ARBA" id="ARBA00023042"/>
    </source>
</evidence>
<dbReference type="GO" id="GO:0005634">
    <property type="term" value="C:nucleus"/>
    <property type="evidence" value="ECO:0007669"/>
    <property type="project" value="TreeGrafter"/>
</dbReference>
<dbReference type="PANTHER" id="PTHR12189">
    <property type="entry name" value="MRNA GUANINE-7- METHYLTRANSFERASE"/>
    <property type="match status" value="1"/>
</dbReference>
<dbReference type="GO" id="GO:0003723">
    <property type="term" value="F:RNA binding"/>
    <property type="evidence" value="ECO:0007669"/>
    <property type="project" value="UniProtKB-KW"/>
</dbReference>
<dbReference type="InterPro" id="IPR039753">
    <property type="entry name" value="RG7MT1"/>
</dbReference>
<gene>
    <name evidence="9" type="ORF">Taro_014136</name>
</gene>
<keyword evidence="2" id="KW-0489">Methyltransferase</keyword>
<organism evidence="9 10">
    <name type="scientific">Colocasia esculenta</name>
    <name type="common">Wild taro</name>
    <name type="synonym">Arum esculentum</name>
    <dbReference type="NCBI Taxonomy" id="4460"/>
    <lineage>
        <taxon>Eukaryota</taxon>
        <taxon>Viridiplantae</taxon>
        <taxon>Streptophyta</taxon>
        <taxon>Embryophyta</taxon>
        <taxon>Tracheophyta</taxon>
        <taxon>Spermatophyta</taxon>
        <taxon>Magnoliopsida</taxon>
        <taxon>Liliopsida</taxon>
        <taxon>Araceae</taxon>
        <taxon>Aroideae</taxon>
        <taxon>Colocasieae</taxon>
        <taxon>Colocasia</taxon>
    </lineage>
</organism>
<proteinExistence type="predicted"/>
<dbReference type="Pfam" id="PF03291">
    <property type="entry name" value="mRNA_G-N7_MeTrfase"/>
    <property type="match status" value="1"/>
</dbReference>
<evidence type="ECO:0000256" key="4">
    <source>
        <dbReference type="ARBA" id="ARBA00022691"/>
    </source>
</evidence>
<protein>
    <recommendedName>
        <fullName evidence="1">mRNA (guanine-N(7))-methyltransferase</fullName>
        <ecNumber evidence="1">2.1.1.56</ecNumber>
    </recommendedName>
</protein>
<dbReference type="Proteomes" id="UP000652761">
    <property type="component" value="Unassembled WGS sequence"/>
</dbReference>
<evidence type="ECO:0000313" key="9">
    <source>
        <dbReference type="EMBL" id="MQL81671.1"/>
    </source>
</evidence>
<dbReference type="EMBL" id="NMUH01000581">
    <property type="protein sequence ID" value="MQL81671.1"/>
    <property type="molecule type" value="Genomic_DNA"/>
</dbReference>
<dbReference type="PROSITE" id="PS51562">
    <property type="entry name" value="RNA_CAP0_MT"/>
    <property type="match status" value="1"/>
</dbReference>
<evidence type="ECO:0000259" key="8">
    <source>
        <dbReference type="PROSITE" id="PS51562"/>
    </source>
</evidence>
<dbReference type="Gene3D" id="3.40.50.150">
    <property type="entry name" value="Vaccinia Virus protein VP39"/>
    <property type="match status" value="1"/>
</dbReference>
<dbReference type="InterPro" id="IPR004971">
    <property type="entry name" value="mRNA_G-N7_MeTrfase_dom"/>
</dbReference>
<keyword evidence="4" id="KW-0949">S-adenosyl-L-methionine</keyword>
<dbReference type="InterPro" id="IPR029063">
    <property type="entry name" value="SAM-dependent_MTases_sf"/>
</dbReference>
<keyword evidence="6" id="KW-0507">mRNA processing</keyword>
<dbReference type="GO" id="GO:0004482">
    <property type="term" value="F:mRNA 5'-cap (guanine-N7-)-methyltransferase activity"/>
    <property type="evidence" value="ECO:0007669"/>
    <property type="project" value="UniProtKB-EC"/>
</dbReference>
<comment type="caution">
    <text evidence="9">The sequence shown here is derived from an EMBL/GenBank/DDBJ whole genome shotgun (WGS) entry which is preliminary data.</text>
</comment>
<dbReference type="PANTHER" id="PTHR12189:SF2">
    <property type="entry name" value="MRNA CAP GUANINE-N7 METHYLTRANSFERASE"/>
    <property type="match status" value="1"/>
</dbReference>
<dbReference type="OrthoDB" id="10248867at2759"/>
<evidence type="ECO:0000256" key="3">
    <source>
        <dbReference type="ARBA" id="ARBA00022679"/>
    </source>
</evidence>
<keyword evidence="5" id="KW-0694">RNA-binding</keyword>